<feature type="compositionally biased region" description="Low complexity" evidence="1">
    <location>
        <begin position="84"/>
        <end position="93"/>
    </location>
</feature>
<feature type="compositionally biased region" description="Polar residues" evidence="1">
    <location>
        <begin position="148"/>
        <end position="161"/>
    </location>
</feature>
<name>A0A8T0KIT8_PHAAN</name>
<evidence type="ECO:0000256" key="1">
    <source>
        <dbReference type="SAM" id="MobiDB-lite"/>
    </source>
</evidence>
<organism evidence="2 3">
    <name type="scientific">Phaseolus angularis</name>
    <name type="common">Azuki bean</name>
    <name type="synonym">Vigna angularis</name>
    <dbReference type="NCBI Taxonomy" id="3914"/>
    <lineage>
        <taxon>Eukaryota</taxon>
        <taxon>Viridiplantae</taxon>
        <taxon>Streptophyta</taxon>
        <taxon>Embryophyta</taxon>
        <taxon>Tracheophyta</taxon>
        <taxon>Spermatophyta</taxon>
        <taxon>Magnoliopsida</taxon>
        <taxon>eudicotyledons</taxon>
        <taxon>Gunneridae</taxon>
        <taxon>Pentapetalae</taxon>
        <taxon>rosids</taxon>
        <taxon>fabids</taxon>
        <taxon>Fabales</taxon>
        <taxon>Fabaceae</taxon>
        <taxon>Papilionoideae</taxon>
        <taxon>50 kb inversion clade</taxon>
        <taxon>NPAAA clade</taxon>
        <taxon>indigoferoid/millettioid clade</taxon>
        <taxon>Phaseoleae</taxon>
        <taxon>Vigna</taxon>
    </lineage>
</organism>
<reference evidence="2 3" key="1">
    <citation type="submission" date="2020-05" db="EMBL/GenBank/DDBJ databases">
        <title>Vigna angularis (adzuki bean) Var. LongXiaoDou No. 4 denovo assembly.</title>
        <authorList>
            <person name="Xiang H."/>
        </authorList>
    </citation>
    <scope>NUCLEOTIDE SEQUENCE [LARGE SCALE GENOMIC DNA]</scope>
    <source>
        <tissue evidence="2">Leaf</tissue>
    </source>
</reference>
<feature type="region of interest" description="Disordered" evidence="1">
    <location>
        <begin position="80"/>
        <end position="161"/>
    </location>
</feature>
<dbReference type="Proteomes" id="UP000743370">
    <property type="component" value="Unassembled WGS sequence"/>
</dbReference>
<gene>
    <name evidence="2" type="ORF">HKW66_Vig0085670</name>
</gene>
<comment type="caution">
    <text evidence="2">The sequence shown here is derived from an EMBL/GenBank/DDBJ whole genome shotgun (WGS) entry which is preliminary data.</text>
</comment>
<evidence type="ECO:0000313" key="3">
    <source>
        <dbReference type="Proteomes" id="UP000743370"/>
    </source>
</evidence>
<accession>A0A8T0KIT8</accession>
<protein>
    <submittedName>
        <fullName evidence="2">Uncharacterized protein</fullName>
    </submittedName>
</protein>
<feature type="region of interest" description="Disordered" evidence="1">
    <location>
        <begin position="1"/>
        <end position="42"/>
    </location>
</feature>
<proteinExistence type="predicted"/>
<feature type="compositionally biased region" description="Basic and acidic residues" evidence="1">
    <location>
        <begin position="109"/>
        <end position="119"/>
    </location>
</feature>
<dbReference type="EMBL" id="JABFOF010000004">
    <property type="protein sequence ID" value="KAG2398952.1"/>
    <property type="molecule type" value="Genomic_DNA"/>
</dbReference>
<sequence length="161" mass="18605">MESNEKFRGVKRTMKVQEENNEVQEEAPFRPTKMASRSLRGITMLPPKGWTQVYEESELQRQSPSTTGSRNRFVTLAISERHTTTATTTAPPTYNQHTTKAPKWRRKRKELESEMENAKKKNRNSSSWKVEHGTPLFNTQSQKDKSFQMPNVTAHSYADSN</sequence>
<evidence type="ECO:0000313" key="2">
    <source>
        <dbReference type="EMBL" id="KAG2398952.1"/>
    </source>
</evidence>
<dbReference type="AlphaFoldDB" id="A0A8T0KIT8"/>